<evidence type="ECO:0000256" key="1">
    <source>
        <dbReference type="SAM" id="Phobius"/>
    </source>
</evidence>
<keyword evidence="1" id="KW-1133">Transmembrane helix</keyword>
<gene>
    <name evidence="2" type="ORF">CEXT_214171</name>
</gene>
<keyword evidence="1" id="KW-0812">Transmembrane</keyword>
<dbReference type="AlphaFoldDB" id="A0AAV4Y626"/>
<name>A0AAV4Y626_CAEEX</name>
<dbReference type="Proteomes" id="UP001054945">
    <property type="component" value="Unassembled WGS sequence"/>
</dbReference>
<feature type="transmembrane region" description="Helical" evidence="1">
    <location>
        <begin position="49"/>
        <end position="68"/>
    </location>
</feature>
<accession>A0AAV4Y626</accession>
<protein>
    <submittedName>
        <fullName evidence="2">Uncharacterized protein</fullName>
    </submittedName>
</protein>
<keyword evidence="1" id="KW-0472">Membrane</keyword>
<organism evidence="2 3">
    <name type="scientific">Caerostris extrusa</name>
    <name type="common">Bark spider</name>
    <name type="synonym">Caerostris bankana</name>
    <dbReference type="NCBI Taxonomy" id="172846"/>
    <lineage>
        <taxon>Eukaryota</taxon>
        <taxon>Metazoa</taxon>
        <taxon>Ecdysozoa</taxon>
        <taxon>Arthropoda</taxon>
        <taxon>Chelicerata</taxon>
        <taxon>Arachnida</taxon>
        <taxon>Araneae</taxon>
        <taxon>Araneomorphae</taxon>
        <taxon>Entelegynae</taxon>
        <taxon>Araneoidea</taxon>
        <taxon>Araneidae</taxon>
        <taxon>Caerostris</taxon>
    </lineage>
</organism>
<reference evidence="2 3" key="1">
    <citation type="submission" date="2021-06" db="EMBL/GenBank/DDBJ databases">
        <title>Caerostris extrusa draft genome.</title>
        <authorList>
            <person name="Kono N."/>
            <person name="Arakawa K."/>
        </authorList>
    </citation>
    <scope>NUCLEOTIDE SEQUENCE [LARGE SCALE GENOMIC DNA]</scope>
</reference>
<proteinExistence type="predicted"/>
<evidence type="ECO:0000313" key="3">
    <source>
        <dbReference type="Proteomes" id="UP001054945"/>
    </source>
</evidence>
<sequence>MCVWAQRVLPPPRVKSLMRPPVEMLLCGLFNKNYVIVWKQDNNEIRKLFFYRAILSSNILYIWISYVLSASIFSSGQDIQHNVIICSNEEHSQRIMSSTSLPSVSDLTQRRNEEFDLRSDGVTISHNTVIYHKVNWRTGEEQASSYFAHQM</sequence>
<dbReference type="EMBL" id="BPLR01001437">
    <property type="protein sequence ID" value="GIZ02329.1"/>
    <property type="molecule type" value="Genomic_DNA"/>
</dbReference>
<evidence type="ECO:0000313" key="2">
    <source>
        <dbReference type="EMBL" id="GIZ02329.1"/>
    </source>
</evidence>
<comment type="caution">
    <text evidence="2">The sequence shown here is derived from an EMBL/GenBank/DDBJ whole genome shotgun (WGS) entry which is preliminary data.</text>
</comment>
<keyword evidence="3" id="KW-1185">Reference proteome</keyword>